<sequence>MHITGSPVRSFKCTCTCEFIQESAYTKHQRSCAKGKKWLFSALSKAKDLLGSIKRPRLNSNDGRQDARVSIESSSTLLRRPQTLSEPSNQVNETLSAESSNVYEVLSGGSPTLEVPYSSSQGNTPISTSTPNLGAAPAEIDDESSLVQRRTRRVDVRMPLRYRQHEDVLLQPPPSIPSQATLLRECVPPSNPTDVHTTTHMPPPPTPFRTARNIFGLVRQFFSSVPPSHDPEEVATLQDISSIPMVSPTELNSLAEAHDPFYPYPNQSSFKLRHWYWNGSVQKSHQSFKELLDIVGHPDFDPGDVQDTRWDKINLQLGASINDEGEAEWEDEDAGWRKTPIVIKVPFSRTTAQPGARPHIAADLYHRPLVSVIREKLANVHDDEHFHYEPYELRWQPPHLPHEVNIQGELYTSPAFMNVHSELQASPGEAGCGLPRVVAALMFWSDATQLSQPTK</sequence>
<dbReference type="AlphaFoldDB" id="A0A9P7A6L9"/>
<dbReference type="EMBL" id="JABBWD010000002">
    <property type="protein sequence ID" value="KAG1783337.1"/>
    <property type="molecule type" value="Genomic_DNA"/>
</dbReference>
<proteinExistence type="predicted"/>
<feature type="compositionally biased region" description="Polar residues" evidence="1">
    <location>
        <begin position="71"/>
        <end position="98"/>
    </location>
</feature>
<evidence type="ECO:0000256" key="1">
    <source>
        <dbReference type="SAM" id="MobiDB-lite"/>
    </source>
</evidence>
<protein>
    <submittedName>
        <fullName evidence="2">Uncharacterized protein</fullName>
    </submittedName>
</protein>
<comment type="caution">
    <text evidence="2">The sequence shown here is derived from an EMBL/GenBank/DDBJ whole genome shotgun (WGS) entry which is preliminary data.</text>
</comment>
<name>A0A9P7A6L9_9AGAM</name>
<evidence type="ECO:0000313" key="2">
    <source>
        <dbReference type="EMBL" id="KAG1783337.1"/>
    </source>
</evidence>
<keyword evidence="3" id="KW-1185">Reference proteome</keyword>
<accession>A0A9P7A6L9</accession>
<reference evidence="2" key="1">
    <citation type="journal article" date="2020" name="New Phytol.">
        <title>Comparative genomics reveals dynamic genome evolution in host specialist ectomycorrhizal fungi.</title>
        <authorList>
            <person name="Lofgren L.A."/>
            <person name="Nguyen N.H."/>
            <person name="Vilgalys R."/>
            <person name="Ruytinx J."/>
            <person name="Liao H.L."/>
            <person name="Branco S."/>
            <person name="Kuo A."/>
            <person name="LaButti K."/>
            <person name="Lipzen A."/>
            <person name="Andreopoulos W."/>
            <person name="Pangilinan J."/>
            <person name="Riley R."/>
            <person name="Hundley H."/>
            <person name="Na H."/>
            <person name="Barry K."/>
            <person name="Grigoriev I.V."/>
            <person name="Stajich J.E."/>
            <person name="Kennedy P.G."/>
        </authorList>
    </citation>
    <scope>NUCLEOTIDE SEQUENCE</scope>
    <source>
        <strain evidence="2">DOB743</strain>
    </source>
</reference>
<evidence type="ECO:0000313" key="3">
    <source>
        <dbReference type="Proteomes" id="UP000714275"/>
    </source>
</evidence>
<feature type="compositionally biased region" description="Polar residues" evidence="1">
    <location>
        <begin position="117"/>
        <end position="132"/>
    </location>
</feature>
<organism evidence="2 3">
    <name type="scientific">Suillus placidus</name>
    <dbReference type="NCBI Taxonomy" id="48579"/>
    <lineage>
        <taxon>Eukaryota</taxon>
        <taxon>Fungi</taxon>
        <taxon>Dikarya</taxon>
        <taxon>Basidiomycota</taxon>
        <taxon>Agaricomycotina</taxon>
        <taxon>Agaricomycetes</taxon>
        <taxon>Agaricomycetidae</taxon>
        <taxon>Boletales</taxon>
        <taxon>Suillineae</taxon>
        <taxon>Suillaceae</taxon>
        <taxon>Suillus</taxon>
    </lineage>
</organism>
<dbReference type="OrthoDB" id="2691920at2759"/>
<feature type="region of interest" description="Disordered" evidence="1">
    <location>
        <begin position="113"/>
        <end position="137"/>
    </location>
</feature>
<feature type="region of interest" description="Disordered" evidence="1">
    <location>
        <begin position="54"/>
        <end position="98"/>
    </location>
</feature>
<gene>
    <name evidence="2" type="ORF">EV702DRAFT_1224416</name>
</gene>
<dbReference type="Proteomes" id="UP000714275">
    <property type="component" value="Unassembled WGS sequence"/>
</dbReference>